<reference evidence="1" key="2">
    <citation type="submission" date="2020-11" db="EMBL/GenBank/DDBJ databases">
        <authorList>
            <person name="McCartney M.A."/>
            <person name="Auch B."/>
            <person name="Kono T."/>
            <person name="Mallez S."/>
            <person name="Becker A."/>
            <person name="Gohl D.M."/>
            <person name="Silverstein K.A.T."/>
            <person name="Koren S."/>
            <person name="Bechman K.B."/>
            <person name="Herman A."/>
            <person name="Abrahante J.E."/>
            <person name="Garbe J."/>
        </authorList>
    </citation>
    <scope>NUCLEOTIDE SEQUENCE</scope>
    <source>
        <strain evidence="1">Duluth1</strain>
        <tissue evidence="1">Whole animal</tissue>
    </source>
</reference>
<evidence type="ECO:0000313" key="2">
    <source>
        <dbReference type="Proteomes" id="UP000828390"/>
    </source>
</evidence>
<dbReference type="EMBL" id="JAIWYP010000008">
    <property type="protein sequence ID" value="KAH3787056.1"/>
    <property type="molecule type" value="Genomic_DNA"/>
</dbReference>
<protein>
    <submittedName>
        <fullName evidence="1">Uncharacterized protein</fullName>
    </submittedName>
</protein>
<organism evidence="1 2">
    <name type="scientific">Dreissena polymorpha</name>
    <name type="common">Zebra mussel</name>
    <name type="synonym">Mytilus polymorpha</name>
    <dbReference type="NCBI Taxonomy" id="45954"/>
    <lineage>
        <taxon>Eukaryota</taxon>
        <taxon>Metazoa</taxon>
        <taxon>Spiralia</taxon>
        <taxon>Lophotrochozoa</taxon>
        <taxon>Mollusca</taxon>
        <taxon>Bivalvia</taxon>
        <taxon>Autobranchia</taxon>
        <taxon>Heteroconchia</taxon>
        <taxon>Euheterodonta</taxon>
        <taxon>Imparidentia</taxon>
        <taxon>Neoheterodontei</taxon>
        <taxon>Myida</taxon>
        <taxon>Dreissenoidea</taxon>
        <taxon>Dreissenidae</taxon>
        <taxon>Dreissena</taxon>
    </lineage>
</organism>
<evidence type="ECO:0000313" key="1">
    <source>
        <dbReference type="EMBL" id="KAH3787056.1"/>
    </source>
</evidence>
<dbReference type="AlphaFoldDB" id="A0A9D4IT03"/>
<reference evidence="1" key="1">
    <citation type="journal article" date="2019" name="bioRxiv">
        <title>The Genome of the Zebra Mussel, Dreissena polymorpha: A Resource for Invasive Species Research.</title>
        <authorList>
            <person name="McCartney M.A."/>
            <person name="Auch B."/>
            <person name="Kono T."/>
            <person name="Mallez S."/>
            <person name="Zhang Y."/>
            <person name="Obille A."/>
            <person name="Becker A."/>
            <person name="Abrahante J.E."/>
            <person name="Garbe J."/>
            <person name="Badalamenti J.P."/>
            <person name="Herman A."/>
            <person name="Mangelson H."/>
            <person name="Liachko I."/>
            <person name="Sullivan S."/>
            <person name="Sone E.D."/>
            <person name="Koren S."/>
            <person name="Silverstein K.A.T."/>
            <person name="Beckman K.B."/>
            <person name="Gohl D.M."/>
        </authorList>
    </citation>
    <scope>NUCLEOTIDE SEQUENCE</scope>
    <source>
        <strain evidence="1">Duluth1</strain>
        <tissue evidence="1">Whole animal</tissue>
    </source>
</reference>
<proteinExistence type="predicted"/>
<comment type="caution">
    <text evidence="1">The sequence shown here is derived from an EMBL/GenBank/DDBJ whole genome shotgun (WGS) entry which is preliminary data.</text>
</comment>
<name>A0A9D4IT03_DREPO</name>
<dbReference type="Proteomes" id="UP000828390">
    <property type="component" value="Unassembled WGS sequence"/>
</dbReference>
<accession>A0A9D4IT03</accession>
<gene>
    <name evidence="1" type="ORF">DPMN_165175</name>
</gene>
<sequence length="87" mass="9658">MTAASTPEEWRQLADGFLKNWNFPNCVAAINGKQKLSESLPALVPYIIIIRDSSAASYWPLSTRTTSSYGVIWVVSISLHKCNCIIL</sequence>
<keyword evidence="2" id="KW-1185">Reference proteome</keyword>